<dbReference type="SUPFAM" id="SSF57667">
    <property type="entry name" value="beta-beta-alpha zinc fingers"/>
    <property type="match status" value="1"/>
</dbReference>
<name>A0A317WYD3_9EURO</name>
<dbReference type="InterPro" id="IPR036236">
    <property type="entry name" value="Znf_C2H2_sf"/>
</dbReference>
<dbReference type="InterPro" id="IPR013087">
    <property type="entry name" value="Znf_C2H2_type"/>
</dbReference>
<evidence type="ECO:0000256" key="1">
    <source>
        <dbReference type="ARBA" id="ARBA00004123"/>
    </source>
</evidence>
<keyword evidence="3" id="KW-0677">Repeat</keyword>
<dbReference type="Pfam" id="PF13912">
    <property type="entry name" value="zf-C2H2_6"/>
    <property type="match status" value="1"/>
</dbReference>
<keyword evidence="2" id="KW-0479">Metal-binding</keyword>
<sequence length="674" mass="75442">MDRAKRFKCQQCNRSYSKFEHLTRHERTHTNTRPFRCEECGRRFGRGDVLGRHKRLHARSQADVSSDARRPVDGPTEGHLPSPKESAQRILDMSPFEHSLPGNQELLEPDNLLDWFMPDFWDPSAIPLPLTDFPNQPQLQVSNGPNLLSTEEQGIAQQEPGKVAMQQSYRLIEDLSKRLNSELHSSGITSAFLDACLQEFLKRLSPCFPVIHEPTFATRETIPPLLLNMVALGSLFVCLPDSAQKGEMLWRLGHTAVATSWQTLSSLRGPRDACDGVQLVLTALLGQLYALLSSNENIRKTAFVWHGLGFYWARTSGMYVVEDMQQDQIPGQEASLPKKHTAWMKWATVETRRRAILGHYILDGLISQASGSPASTRHLINSIKTASSDAAFLAKTADDWLLEMEKSSSTQHPFSEVYVSIFSPDQTFSTPPLSGFSTFVIIEGLQSLVSDLHETSGPVFGTVSEKQIAQALLIIYDTDLSKRSAVHEDNFQLTLRWHTVCLELAVSSASLCTRICRAYGLQQPLGGMVNKEDHLLFDLKRWASSTNAARAILHALAINRIVDQIPFKLAHAPHIPAAIFASAIVIGGWCLAREETIYVQEDIHWHDIWSGSSGGDPNINRYLYHAAADGNKIHLLNEMNSLQISLKTITSRWSVSHPMAEIIQQMATLARQYH</sequence>
<evidence type="ECO:0000256" key="7">
    <source>
        <dbReference type="ARBA" id="ARBA00023163"/>
    </source>
</evidence>
<reference evidence="12 13" key="1">
    <citation type="submission" date="2016-12" db="EMBL/GenBank/DDBJ databases">
        <title>The genomes of Aspergillus section Nigri reveals drivers in fungal speciation.</title>
        <authorList>
            <consortium name="DOE Joint Genome Institute"/>
            <person name="Vesth T.C."/>
            <person name="Nybo J."/>
            <person name="Theobald S."/>
            <person name="Brandl J."/>
            <person name="Frisvad J.C."/>
            <person name="Nielsen K.F."/>
            <person name="Lyhne E.K."/>
            <person name="Kogle M.E."/>
            <person name="Kuo A."/>
            <person name="Riley R."/>
            <person name="Clum A."/>
            <person name="Nolan M."/>
            <person name="Lipzen A."/>
            <person name="Salamov A."/>
            <person name="Henrissat B."/>
            <person name="Wiebenga A."/>
            <person name="De Vries R.P."/>
            <person name="Grigoriev I.V."/>
            <person name="Mortensen U.H."/>
            <person name="Andersen M.R."/>
            <person name="Baker S.E."/>
        </authorList>
    </citation>
    <scope>NUCLEOTIDE SEQUENCE [LARGE SCALE GENOMIC DNA]</scope>
    <source>
        <strain evidence="12 13">CBS 115572</strain>
    </source>
</reference>
<dbReference type="CDD" id="cd12148">
    <property type="entry name" value="fungal_TF_MHR"/>
    <property type="match status" value="1"/>
</dbReference>
<evidence type="ECO:0000259" key="11">
    <source>
        <dbReference type="PROSITE" id="PS50157"/>
    </source>
</evidence>
<comment type="caution">
    <text evidence="12">The sequence shown here is derived from an EMBL/GenBank/DDBJ whole genome shotgun (WGS) entry which is preliminary data.</text>
</comment>
<dbReference type="OrthoDB" id="3945418at2759"/>
<keyword evidence="4 9" id="KW-0863">Zinc-finger</keyword>
<organism evidence="12 13">
    <name type="scientific">Aspergillus sclerotioniger CBS 115572</name>
    <dbReference type="NCBI Taxonomy" id="1450535"/>
    <lineage>
        <taxon>Eukaryota</taxon>
        <taxon>Fungi</taxon>
        <taxon>Dikarya</taxon>
        <taxon>Ascomycota</taxon>
        <taxon>Pezizomycotina</taxon>
        <taxon>Eurotiomycetes</taxon>
        <taxon>Eurotiomycetidae</taxon>
        <taxon>Eurotiales</taxon>
        <taxon>Aspergillaceae</taxon>
        <taxon>Aspergillus</taxon>
        <taxon>Aspergillus subgen. Circumdati</taxon>
    </lineage>
</organism>
<dbReference type="Proteomes" id="UP000246702">
    <property type="component" value="Unassembled WGS sequence"/>
</dbReference>
<dbReference type="GO" id="GO:0000981">
    <property type="term" value="F:DNA-binding transcription factor activity, RNA polymerase II-specific"/>
    <property type="evidence" value="ECO:0007669"/>
    <property type="project" value="InterPro"/>
</dbReference>
<dbReference type="PROSITE" id="PS00028">
    <property type="entry name" value="ZINC_FINGER_C2H2_1"/>
    <property type="match status" value="2"/>
</dbReference>
<keyword evidence="6" id="KW-0805">Transcription regulation</keyword>
<dbReference type="FunFam" id="3.30.160.60:FF:002343">
    <property type="entry name" value="Zinc finger protein 33A"/>
    <property type="match status" value="1"/>
</dbReference>
<dbReference type="STRING" id="1450535.A0A317WYD3"/>
<comment type="subcellular location">
    <subcellularLocation>
        <location evidence="1">Nucleus</location>
    </subcellularLocation>
</comment>
<dbReference type="Pfam" id="PF04082">
    <property type="entry name" value="Fungal_trans"/>
    <property type="match status" value="1"/>
</dbReference>
<evidence type="ECO:0000256" key="9">
    <source>
        <dbReference type="PROSITE-ProRule" id="PRU00042"/>
    </source>
</evidence>
<protein>
    <recommendedName>
        <fullName evidence="11">C2H2-type domain-containing protein</fullName>
    </recommendedName>
</protein>
<dbReference type="GO" id="GO:0006351">
    <property type="term" value="P:DNA-templated transcription"/>
    <property type="evidence" value="ECO:0007669"/>
    <property type="project" value="InterPro"/>
</dbReference>
<dbReference type="EMBL" id="MSFK01000009">
    <property type="protein sequence ID" value="PWY91383.1"/>
    <property type="molecule type" value="Genomic_DNA"/>
</dbReference>
<dbReference type="GO" id="GO:0008270">
    <property type="term" value="F:zinc ion binding"/>
    <property type="evidence" value="ECO:0007669"/>
    <property type="project" value="UniProtKB-KW"/>
</dbReference>
<evidence type="ECO:0000256" key="6">
    <source>
        <dbReference type="ARBA" id="ARBA00023015"/>
    </source>
</evidence>
<keyword evidence="5" id="KW-0862">Zinc</keyword>
<evidence type="ECO:0000256" key="5">
    <source>
        <dbReference type="ARBA" id="ARBA00022833"/>
    </source>
</evidence>
<dbReference type="Pfam" id="PF00096">
    <property type="entry name" value="zf-C2H2"/>
    <property type="match status" value="1"/>
</dbReference>
<dbReference type="GO" id="GO:0005634">
    <property type="term" value="C:nucleus"/>
    <property type="evidence" value="ECO:0007669"/>
    <property type="project" value="UniProtKB-SubCell"/>
</dbReference>
<dbReference type="PANTHER" id="PTHR40626:SF14">
    <property type="entry name" value="C2H2 TYPE ZINC FINGER DOMAIN PROTEIN (AFU_ORTHOLOGUE AFUA_1G02360)"/>
    <property type="match status" value="1"/>
</dbReference>
<feature type="region of interest" description="Disordered" evidence="10">
    <location>
        <begin position="51"/>
        <end position="86"/>
    </location>
</feature>
<dbReference type="PROSITE" id="PS50157">
    <property type="entry name" value="ZINC_FINGER_C2H2_2"/>
    <property type="match status" value="2"/>
</dbReference>
<dbReference type="InterPro" id="IPR007219">
    <property type="entry name" value="XnlR_reg_dom"/>
</dbReference>
<dbReference type="Gene3D" id="3.30.160.60">
    <property type="entry name" value="Classic Zinc Finger"/>
    <property type="match status" value="2"/>
</dbReference>
<evidence type="ECO:0000256" key="3">
    <source>
        <dbReference type="ARBA" id="ARBA00022737"/>
    </source>
</evidence>
<keyword evidence="8" id="KW-0539">Nucleus</keyword>
<evidence type="ECO:0000256" key="2">
    <source>
        <dbReference type="ARBA" id="ARBA00022723"/>
    </source>
</evidence>
<evidence type="ECO:0000256" key="4">
    <source>
        <dbReference type="ARBA" id="ARBA00022771"/>
    </source>
</evidence>
<dbReference type="PANTHER" id="PTHR40626">
    <property type="entry name" value="MIP31509P"/>
    <property type="match status" value="1"/>
</dbReference>
<keyword evidence="13" id="KW-1185">Reference proteome</keyword>
<proteinExistence type="predicted"/>
<feature type="domain" description="C2H2-type" evidence="11">
    <location>
        <begin position="7"/>
        <end position="34"/>
    </location>
</feature>
<keyword evidence="7" id="KW-0804">Transcription</keyword>
<accession>A0A317WYD3</accession>
<gene>
    <name evidence="12" type="ORF">BO94DRAFT_390237</name>
</gene>
<feature type="domain" description="C2H2-type" evidence="11">
    <location>
        <begin position="35"/>
        <end position="62"/>
    </location>
</feature>
<evidence type="ECO:0000313" key="12">
    <source>
        <dbReference type="EMBL" id="PWY91383.1"/>
    </source>
</evidence>
<evidence type="ECO:0000256" key="8">
    <source>
        <dbReference type="ARBA" id="ARBA00023242"/>
    </source>
</evidence>
<dbReference type="AlphaFoldDB" id="A0A317WYD3"/>
<evidence type="ECO:0000256" key="10">
    <source>
        <dbReference type="SAM" id="MobiDB-lite"/>
    </source>
</evidence>
<dbReference type="GO" id="GO:0000978">
    <property type="term" value="F:RNA polymerase II cis-regulatory region sequence-specific DNA binding"/>
    <property type="evidence" value="ECO:0007669"/>
    <property type="project" value="InterPro"/>
</dbReference>
<dbReference type="GeneID" id="37109460"/>
<dbReference type="InterPro" id="IPR051059">
    <property type="entry name" value="VerF-like"/>
</dbReference>
<dbReference type="RefSeq" id="XP_025469111.1">
    <property type="nucleotide sequence ID" value="XM_025607317.1"/>
</dbReference>
<dbReference type="SMART" id="SM00355">
    <property type="entry name" value="ZnF_C2H2"/>
    <property type="match status" value="2"/>
</dbReference>
<evidence type="ECO:0000313" key="13">
    <source>
        <dbReference type="Proteomes" id="UP000246702"/>
    </source>
</evidence>
<dbReference type="GO" id="GO:0000785">
    <property type="term" value="C:chromatin"/>
    <property type="evidence" value="ECO:0007669"/>
    <property type="project" value="TreeGrafter"/>
</dbReference>